<dbReference type="PANTHER" id="PTHR45859">
    <property type="entry name" value="TRANSLATION INITIATION FACTOR EIF-2B SUBUNIT BETA"/>
    <property type="match status" value="1"/>
</dbReference>
<keyword evidence="2" id="KW-0963">Cytoplasm</keyword>
<sequence length="330" mass="35220">MPEKRFDHVGELRNAGLSGPDDKTLHYLWQIVDEGVLGASRHVALGNELLLHLLDSVPNPEEALSRARLAGAFIARTRGHDTPVIGNSLALLLAGLDNIPEGERAATLRRRIETWNEAAAERKRRLIGLAVTHLSAARGVMAFDYSSTVAAIVLALAEVRGGLTVVVPESRTIAGGARYLEEFLPAGLTVRFIPDAAIEHGLGFCDAVLFGVETLRCDGSFLNTIGSAMIARLARPRGIEVHGCTDMLKLDLRSYKGFRPEPALRSYDAPLLDGLSLKDAGSVVTTAPELEVIPAELTTAILTEHGPVPPSAIWALGRGIFTPSDAGAPP</sequence>
<dbReference type="InterPro" id="IPR037171">
    <property type="entry name" value="NagB/RpiA_transferase-like"/>
</dbReference>
<dbReference type="RefSeq" id="WP_037450731.1">
    <property type="nucleotide sequence ID" value="NZ_AVFL01000006.1"/>
</dbReference>
<proteinExistence type="inferred from homology"/>
<comment type="similarity">
    <text evidence="8">Belongs to the eIF-2B alpha/beta/delta subunits family.</text>
</comment>
<dbReference type="PANTHER" id="PTHR45859:SF1">
    <property type="entry name" value="TRANSLATION INITIATION FACTOR EIF-2B SUBUNIT BETA"/>
    <property type="match status" value="1"/>
</dbReference>
<comment type="subcellular location">
    <subcellularLocation>
        <location evidence="1">Cytoplasm</location>
        <location evidence="1">Cytosol</location>
    </subcellularLocation>
</comment>
<organism evidence="9 10">
    <name type="scientific">Skermanella stibiiresistens SB22</name>
    <dbReference type="NCBI Taxonomy" id="1385369"/>
    <lineage>
        <taxon>Bacteria</taxon>
        <taxon>Pseudomonadati</taxon>
        <taxon>Pseudomonadota</taxon>
        <taxon>Alphaproteobacteria</taxon>
        <taxon>Rhodospirillales</taxon>
        <taxon>Azospirillaceae</taxon>
        <taxon>Skermanella</taxon>
    </lineage>
</organism>
<keyword evidence="10" id="KW-1185">Reference proteome</keyword>
<keyword evidence="4" id="KW-0648">Protein biosynthesis</keyword>
<dbReference type="InterPro" id="IPR000649">
    <property type="entry name" value="IF-2B-related"/>
</dbReference>
<dbReference type="GO" id="GO:0003743">
    <property type="term" value="F:translation initiation factor activity"/>
    <property type="evidence" value="ECO:0007669"/>
    <property type="project" value="UniProtKB-KW"/>
</dbReference>
<evidence type="ECO:0000256" key="5">
    <source>
        <dbReference type="ARBA" id="ARBA00044122"/>
    </source>
</evidence>
<protein>
    <recommendedName>
        <fullName evidence="5">Translation initiation factor eIF2B subunit beta</fullName>
    </recommendedName>
    <alternativeName>
        <fullName evidence="6">eIF2B GDP-GTP exchange factor subunit beta</fullName>
    </alternativeName>
</protein>
<gene>
    <name evidence="9" type="ORF">N825_33440</name>
</gene>
<dbReference type="STRING" id="1385369.N825_33440"/>
<name>W9H7U6_9PROT</name>
<evidence type="ECO:0000256" key="2">
    <source>
        <dbReference type="ARBA" id="ARBA00022490"/>
    </source>
</evidence>
<evidence type="ECO:0000256" key="8">
    <source>
        <dbReference type="RuleBase" id="RU003814"/>
    </source>
</evidence>
<dbReference type="GO" id="GO:0005085">
    <property type="term" value="F:guanyl-nucleotide exchange factor activity"/>
    <property type="evidence" value="ECO:0007669"/>
    <property type="project" value="TreeGrafter"/>
</dbReference>
<keyword evidence="3" id="KW-0396">Initiation factor</keyword>
<dbReference type="SUPFAM" id="SSF100950">
    <property type="entry name" value="NagB/RpiA/CoA transferase-like"/>
    <property type="match status" value="1"/>
</dbReference>
<evidence type="ECO:0000256" key="4">
    <source>
        <dbReference type="ARBA" id="ARBA00022917"/>
    </source>
</evidence>
<dbReference type="InterPro" id="IPR051855">
    <property type="entry name" value="eIF2B_beta_subunit"/>
</dbReference>
<reference evidence="9 10" key="1">
    <citation type="submission" date="2013-08" db="EMBL/GenBank/DDBJ databases">
        <title>The genome sequence of Skermanella stibiiresistens.</title>
        <authorList>
            <person name="Zhu W."/>
            <person name="Wang G."/>
        </authorList>
    </citation>
    <scope>NUCLEOTIDE SEQUENCE [LARGE SCALE GENOMIC DNA]</scope>
    <source>
        <strain evidence="9 10">SB22</strain>
    </source>
</reference>
<dbReference type="InterPro" id="IPR042529">
    <property type="entry name" value="IF_2B-like_C"/>
</dbReference>
<comment type="caution">
    <text evidence="9">The sequence shown here is derived from an EMBL/GenBank/DDBJ whole genome shotgun (WGS) entry which is preliminary data.</text>
</comment>
<comment type="subunit">
    <text evidence="7">Component of the translation initiation factor 2B (eIF2B) complex which is a heterodecamer of two sets of five different subunits: alpha, beta, gamma, delta and epsilon. Subunits alpha, beta and delta comprise a regulatory subcomplex and subunits epsilon and gamma comprise a catalytic subcomplex. Within the complex, the hexameric regulatory complex resides at the center, with the two heterodimeric catalytic subcomplexes bound on opposite sides.</text>
</comment>
<evidence type="ECO:0000313" key="10">
    <source>
        <dbReference type="Proteomes" id="UP000019486"/>
    </source>
</evidence>
<dbReference type="Pfam" id="PF01008">
    <property type="entry name" value="IF-2B"/>
    <property type="match status" value="1"/>
</dbReference>
<dbReference type="AlphaFoldDB" id="W9H7U6"/>
<evidence type="ECO:0000256" key="1">
    <source>
        <dbReference type="ARBA" id="ARBA00004514"/>
    </source>
</evidence>
<evidence type="ECO:0000313" key="9">
    <source>
        <dbReference type="EMBL" id="EWY40836.1"/>
    </source>
</evidence>
<dbReference type="GO" id="GO:0005829">
    <property type="term" value="C:cytosol"/>
    <property type="evidence" value="ECO:0007669"/>
    <property type="project" value="UniProtKB-SubCell"/>
</dbReference>
<dbReference type="Gene3D" id="3.40.50.10470">
    <property type="entry name" value="Translation initiation factor eif-2b, domain 2"/>
    <property type="match status" value="1"/>
</dbReference>
<accession>W9H7U6</accession>
<dbReference type="Proteomes" id="UP000019486">
    <property type="component" value="Unassembled WGS sequence"/>
</dbReference>
<evidence type="ECO:0000256" key="7">
    <source>
        <dbReference type="ARBA" id="ARBA00046432"/>
    </source>
</evidence>
<evidence type="ECO:0000256" key="3">
    <source>
        <dbReference type="ARBA" id="ARBA00022540"/>
    </source>
</evidence>
<dbReference type="EMBL" id="AVFL01000006">
    <property type="protein sequence ID" value="EWY40836.1"/>
    <property type="molecule type" value="Genomic_DNA"/>
</dbReference>
<evidence type="ECO:0000256" key="6">
    <source>
        <dbReference type="ARBA" id="ARBA00044228"/>
    </source>
</evidence>